<evidence type="ECO:0000313" key="2">
    <source>
        <dbReference type="Proteomes" id="UP001589793"/>
    </source>
</evidence>
<proteinExistence type="predicted"/>
<evidence type="ECO:0000313" key="1">
    <source>
        <dbReference type="EMBL" id="MFC0675242.1"/>
    </source>
</evidence>
<reference evidence="1 2" key="1">
    <citation type="submission" date="2024-09" db="EMBL/GenBank/DDBJ databases">
        <authorList>
            <person name="Sun Q."/>
            <person name="Mori K."/>
        </authorList>
    </citation>
    <scope>NUCLEOTIDE SEQUENCE [LARGE SCALE GENOMIC DNA]</scope>
    <source>
        <strain evidence="1 2">CICC 10874</strain>
    </source>
</reference>
<keyword evidence="2" id="KW-1185">Reference proteome</keyword>
<comment type="caution">
    <text evidence="1">The sequence shown here is derived from an EMBL/GenBank/DDBJ whole genome shotgun (WGS) entry which is preliminary data.</text>
</comment>
<accession>A0ABV6RE36</accession>
<protein>
    <submittedName>
        <fullName evidence="1">Uncharacterized protein</fullName>
    </submittedName>
</protein>
<dbReference type="EMBL" id="JBHLSV010000021">
    <property type="protein sequence ID" value="MFC0675242.1"/>
    <property type="molecule type" value="Genomic_DNA"/>
</dbReference>
<dbReference type="RefSeq" id="WP_376982094.1">
    <property type="nucleotide sequence ID" value="NZ_JBHLSV010000021.1"/>
</dbReference>
<sequence length="280" mass="29543">MTTHPAALAARPAAVRTGRIAALAIGYGALSLVDPRELGPWARSAHRTARATITAVLVADTPGERLVGSIQDGVVAGSLEMGFSELTEHLDARGVAWLGRRGVPRPRVLLAGLSALSVGAAYVLPALLERVAERAEERAQERDGELEDAPSVSLDEATAALVERLLQAAGPQAAGADALRGQLAAARREDLPELTDVVFEVTEPAARAVPHTQVWPVQGAFAHEGLRFLLQLHIDGGVLEALTVVPDVEDPDDQDEAYALLVEGFPLPRADELELIAETA</sequence>
<name>A0ABV6RE36_9MICO</name>
<organism evidence="1 2">
    <name type="scientific">Brachybacterium hainanense</name>
    <dbReference type="NCBI Taxonomy" id="1541174"/>
    <lineage>
        <taxon>Bacteria</taxon>
        <taxon>Bacillati</taxon>
        <taxon>Actinomycetota</taxon>
        <taxon>Actinomycetes</taxon>
        <taxon>Micrococcales</taxon>
        <taxon>Dermabacteraceae</taxon>
        <taxon>Brachybacterium</taxon>
    </lineage>
</organism>
<dbReference type="Proteomes" id="UP001589793">
    <property type="component" value="Unassembled WGS sequence"/>
</dbReference>
<gene>
    <name evidence="1" type="ORF">ACFFF6_14860</name>
</gene>